<gene>
    <name evidence="1" type="ORF">K488DRAFT_46568</name>
</gene>
<organism evidence="1 2">
    <name type="scientific">Vararia minispora EC-137</name>
    <dbReference type="NCBI Taxonomy" id="1314806"/>
    <lineage>
        <taxon>Eukaryota</taxon>
        <taxon>Fungi</taxon>
        <taxon>Dikarya</taxon>
        <taxon>Basidiomycota</taxon>
        <taxon>Agaricomycotina</taxon>
        <taxon>Agaricomycetes</taxon>
        <taxon>Russulales</taxon>
        <taxon>Lachnocladiaceae</taxon>
        <taxon>Vararia</taxon>
    </lineage>
</organism>
<keyword evidence="2" id="KW-1185">Reference proteome</keyword>
<evidence type="ECO:0000313" key="2">
    <source>
        <dbReference type="Proteomes" id="UP000814128"/>
    </source>
</evidence>
<protein>
    <submittedName>
        <fullName evidence="1">Zf-DHHC-domain-containing protein</fullName>
    </submittedName>
</protein>
<accession>A0ACB8QQM0</accession>
<proteinExistence type="predicted"/>
<name>A0ACB8QQM0_9AGAM</name>
<reference evidence="1" key="2">
    <citation type="journal article" date="2022" name="New Phytol.">
        <title>Evolutionary transition to the ectomycorrhizal habit in the genomes of a hyperdiverse lineage of mushroom-forming fungi.</title>
        <authorList>
            <person name="Looney B."/>
            <person name="Miyauchi S."/>
            <person name="Morin E."/>
            <person name="Drula E."/>
            <person name="Courty P.E."/>
            <person name="Kohler A."/>
            <person name="Kuo A."/>
            <person name="LaButti K."/>
            <person name="Pangilinan J."/>
            <person name="Lipzen A."/>
            <person name="Riley R."/>
            <person name="Andreopoulos W."/>
            <person name="He G."/>
            <person name="Johnson J."/>
            <person name="Nolan M."/>
            <person name="Tritt A."/>
            <person name="Barry K.W."/>
            <person name="Grigoriev I.V."/>
            <person name="Nagy L.G."/>
            <person name="Hibbett D."/>
            <person name="Henrissat B."/>
            <person name="Matheny P.B."/>
            <person name="Labbe J."/>
            <person name="Martin F.M."/>
        </authorList>
    </citation>
    <scope>NUCLEOTIDE SEQUENCE</scope>
    <source>
        <strain evidence="1">EC-137</strain>
    </source>
</reference>
<evidence type="ECO:0000313" key="1">
    <source>
        <dbReference type="EMBL" id="KAI0033963.1"/>
    </source>
</evidence>
<reference evidence="1" key="1">
    <citation type="submission" date="2021-02" db="EMBL/GenBank/DDBJ databases">
        <authorList>
            <consortium name="DOE Joint Genome Institute"/>
            <person name="Ahrendt S."/>
            <person name="Looney B.P."/>
            <person name="Miyauchi S."/>
            <person name="Morin E."/>
            <person name="Drula E."/>
            <person name="Courty P.E."/>
            <person name="Chicoki N."/>
            <person name="Fauchery L."/>
            <person name="Kohler A."/>
            <person name="Kuo A."/>
            <person name="Labutti K."/>
            <person name="Pangilinan J."/>
            <person name="Lipzen A."/>
            <person name="Riley R."/>
            <person name="Andreopoulos W."/>
            <person name="He G."/>
            <person name="Johnson J."/>
            <person name="Barry K.W."/>
            <person name="Grigoriev I.V."/>
            <person name="Nagy L."/>
            <person name="Hibbett D."/>
            <person name="Henrissat B."/>
            <person name="Matheny P.B."/>
            <person name="Labbe J."/>
            <person name="Martin F."/>
        </authorList>
    </citation>
    <scope>NUCLEOTIDE SEQUENCE</scope>
    <source>
        <strain evidence="1">EC-137</strain>
    </source>
</reference>
<comment type="caution">
    <text evidence="1">The sequence shown here is derived from an EMBL/GenBank/DDBJ whole genome shotgun (WGS) entry which is preliminary data.</text>
</comment>
<sequence>MQRILGRIVVGMTLFLIGFIAYSSQIFIIWPWYGRALSIPLLTLLVPFNTLVGLLLWNYWLCVTTNPGTVPDGWAPDTDALEGYEVKKLTGNPRYCRTCNKYKPPRAHHCKTCKQCVLRMADHHCPWVNNCVGFYNYGHFIRFLFFVDVACSYHTAMVTTRVLEAMDKPYYEGPETTEFIFIVLNYATCIPVLIMVGLFSLYHFYCLLGNSTTIEGWEKDKVATLIRRGKIREIKFPYNLGWERNIKAVLGPHPLMWCCPTIPPGTGLKFQLSDTEGIESQEQWPPRDPSAPLHDFRLSESPWTYNNGSVNPSLEPSNSARRRRPQAAAVPPYHPDYQEAYDSTSEDNDGDATMNRWMGRARRGSEGYEVQAIDREEILRQYVASRGADVGRYKRYVPQPPSESSSDGEETLAERIETWRAGEAIC</sequence>
<dbReference type="EMBL" id="MU273508">
    <property type="protein sequence ID" value="KAI0033963.1"/>
    <property type="molecule type" value="Genomic_DNA"/>
</dbReference>
<dbReference type="Proteomes" id="UP000814128">
    <property type="component" value="Unassembled WGS sequence"/>
</dbReference>